<keyword evidence="8" id="KW-1133">Transmembrane helix</keyword>
<evidence type="ECO:0000259" key="10">
    <source>
        <dbReference type="Pfam" id="PF10502"/>
    </source>
</evidence>
<dbReference type="GO" id="GO:0009003">
    <property type="term" value="F:signal peptidase activity"/>
    <property type="evidence" value="ECO:0007669"/>
    <property type="project" value="UniProtKB-EC"/>
</dbReference>
<reference evidence="11 12" key="1">
    <citation type="submission" date="2018-06" db="EMBL/GenBank/DDBJ databases">
        <title>Genomic Encyclopedia of Type Strains, Phase IV (KMG-IV): sequencing the most valuable type-strain genomes for metagenomic binning, comparative biology and taxonomic classification.</title>
        <authorList>
            <person name="Goeker M."/>
        </authorList>
    </citation>
    <scope>NUCLEOTIDE SEQUENCE [LARGE SCALE GENOMIC DNA]</scope>
    <source>
        <strain evidence="11 12">DSM 22112</strain>
    </source>
</reference>
<feature type="domain" description="Peptidase S26" evidence="10">
    <location>
        <begin position="10"/>
        <end position="166"/>
    </location>
</feature>
<dbReference type="Proteomes" id="UP000253490">
    <property type="component" value="Unassembled WGS sequence"/>
</dbReference>
<dbReference type="AlphaFoldDB" id="A0A366IBW7"/>
<evidence type="ECO:0000256" key="2">
    <source>
        <dbReference type="ARBA" id="ARBA00004401"/>
    </source>
</evidence>
<dbReference type="GO" id="GO:0005886">
    <property type="term" value="C:plasma membrane"/>
    <property type="evidence" value="ECO:0007669"/>
    <property type="project" value="UniProtKB-SubCell"/>
</dbReference>
<comment type="caution">
    <text evidence="11">The sequence shown here is derived from an EMBL/GenBank/DDBJ whole genome shotgun (WGS) entry which is preliminary data.</text>
</comment>
<dbReference type="NCBIfam" id="TIGR02227">
    <property type="entry name" value="sigpep_I_bact"/>
    <property type="match status" value="1"/>
</dbReference>
<accession>A0A366IBW7</accession>
<dbReference type="InterPro" id="IPR000223">
    <property type="entry name" value="Pept_S26A_signal_pept_1"/>
</dbReference>
<dbReference type="InterPro" id="IPR019756">
    <property type="entry name" value="Pept_S26A_signal_pept_1_Ser-AS"/>
</dbReference>
<dbReference type="PROSITE" id="PS00501">
    <property type="entry name" value="SPASE_I_1"/>
    <property type="match status" value="1"/>
</dbReference>
<keyword evidence="6 8" id="KW-0378">Hydrolase</keyword>
<dbReference type="PANTHER" id="PTHR43390:SF1">
    <property type="entry name" value="CHLOROPLAST PROCESSING PEPTIDASE"/>
    <property type="match status" value="1"/>
</dbReference>
<name>A0A366IBW7_9FIRM</name>
<dbReference type="EC" id="3.4.21.89" evidence="4 8"/>
<protein>
    <recommendedName>
        <fullName evidence="4 8">Signal peptidase I</fullName>
        <ecNumber evidence="4 8">3.4.21.89</ecNumber>
    </recommendedName>
</protein>
<evidence type="ECO:0000256" key="9">
    <source>
        <dbReference type="RuleBase" id="RU362042"/>
    </source>
</evidence>
<dbReference type="EMBL" id="QNRX01000003">
    <property type="protein sequence ID" value="RBP68266.1"/>
    <property type="molecule type" value="Genomic_DNA"/>
</dbReference>
<keyword evidence="12" id="KW-1185">Reference proteome</keyword>
<comment type="subcellular location">
    <subcellularLocation>
        <location evidence="2">Cell membrane</location>
        <topology evidence="2">Single-pass type II membrane protein</topology>
    </subcellularLocation>
    <subcellularLocation>
        <location evidence="9">Membrane</location>
        <topology evidence="9">Single-pass type II membrane protein</topology>
    </subcellularLocation>
</comment>
<keyword evidence="8" id="KW-0812">Transmembrane</keyword>
<evidence type="ECO:0000256" key="8">
    <source>
        <dbReference type="RuleBase" id="RU003993"/>
    </source>
</evidence>
<feature type="transmembrane region" description="Helical" evidence="8">
    <location>
        <begin position="12"/>
        <end position="32"/>
    </location>
</feature>
<dbReference type="PROSITE" id="PS00761">
    <property type="entry name" value="SPASE_I_3"/>
    <property type="match status" value="1"/>
</dbReference>
<feature type="active site" evidence="7">
    <location>
        <position position="85"/>
    </location>
</feature>
<dbReference type="InterPro" id="IPR036286">
    <property type="entry name" value="LexA/Signal_pep-like_sf"/>
</dbReference>
<dbReference type="InterPro" id="IPR019758">
    <property type="entry name" value="Pept_S26A_signal_pept_1_CS"/>
</dbReference>
<dbReference type="CDD" id="cd06530">
    <property type="entry name" value="S26_SPase_I"/>
    <property type="match status" value="1"/>
</dbReference>
<dbReference type="PANTHER" id="PTHR43390">
    <property type="entry name" value="SIGNAL PEPTIDASE I"/>
    <property type="match status" value="1"/>
</dbReference>
<evidence type="ECO:0000256" key="3">
    <source>
        <dbReference type="ARBA" id="ARBA00009370"/>
    </source>
</evidence>
<dbReference type="InterPro" id="IPR019533">
    <property type="entry name" value="Peptidase_S26"/>
</dbReference>
<dbReference type="GO" id="GO:0004252">
    <property type="term" value="F:serine-type endopeptidase activity"/>
    <property type="evidence" value="ECO:0007669"/>
    <property type="project" value="InterPro"/>
</dbReference>
<evidence type="ECO:0000256" key="6">
    <source>
        <dbReference type="ARBA" id="ARBA00022801"/>
    </source>
</evidence>
<keyword evidence="5 8" id="KW-0645">Protease</keyword>
<comment type="catalytic activity">
    <reaction evidence="1 8">
        <text>Cleavage of hydrophobic, N-terminal signal or leader sequences from secreted and periplasmic proteins.</text>
        <dbReference type="EC" id="3.4.21.89"/>
    </reaction>
</comment>
<evidence type="ECO:0000313" key="11">
    <source>
        <dbReference type="EMBL" id="RBP68266.1"/>
    </source>
</evidence>
<dbReference type="InterPro" id="IPR019757">
    <property type="entry name" value="Pept_S26A_signal_pept_1_Lys-AS"/>
</dbReference>
<evidence type="ECO:0000256" key="4">
    <source>
        <dbReference type="ARBA" id="ARBA00013208"/>
    </source>
</evidence>
<dbReference type="GO" id="GO:0006465">
    <property type="term" value="P:signal peptide processing"/>
    <property type="evidence" value="ECO:0007669"/>
    <property type="project" value="InterPro"/>
</dbReference>
<dbReference type="Pfam" id="PF10502">
    <property type="entry name" value="Peptidase_S26"/>
    <property type="match status" value="1"/>
</dbReference>
<organism evidence="11 12">
    <name type="scientific">Alkalibaculum bacchi</name>
    <dbReference type="NCBI Taxonomy" id="645887"/>
    <lineage>
        <taxon>Bacteria</taxon>
        <taxon>Bacillati</taxon>
        <taxon>Bacillota</taxon>
        <taxon>Clostridia</taxon>
        <taxon>Eubacteriales</taxon>
        <taxon>Eubacteriaceae</taxon>
        <taxon>Alkalibaculum</taxon>
    </lineage>
</organism>
<gene>
    <name evidence="11" type="ORF">DES36_10327</name>
</gene>
<dbReference type="Gene3D" id="2.10.109.10">
    <property type="entry name" value="Umud Fragment, subunit A"/>
    <property type="match status" value="1"/>
</dbReference>
<keyword evidence="8" id="KW-0472">Membrane</keyword>
<evidence type="ECO:0000256" key="1">
    <source>
        <dbReference type="ARBA" id="ARBA00000677"/>
    </source>
</evidence>
<dbReference type="SUPFAM" id="SSF51306">
    <property type="entry name" value="LexA/Signal peptidase"/>
    <property type="match status" value="1"/>
</dbReference>
<evidence type="ECO:0000256" key="7">
    <source>
        <dbReference type="PIRSR" id="PIRSR600223-1"/>
    </source>
</evidence>
<sequence length="176" mass="20340">MESKKEKSEIREWLESAAIAVVLALIIKFFLFEFVLVDGASMFPTLHDGDRLIVNKLEYRLNNPQFQDIIILEYNTESTHIEFVKRIIGMPGDTVAIRDSIVYINGTPLEEDYINTEAYPDYPEVIVPEGSYFVLGDNRNHSKDSRYEDVGFVEEDEIVGKVVYRVYPFDDFGKIK</sequence>
<dbReference type="PROSITE" id="PS00760">
    <property type="entry name" value="SPASE_I_2"/>
    <property type="match status" value="1"/>
</dbReference>
<dbReference type="PRINTS" id="PR00727">
    <property type="entry name" value="LEADERPTASE"/>
</dbReference>
<evidence type="ECO:0000256" key="5">
    <source>
        <dbReference type="ARBA" id="ARBA00022670"/>
    </source>
</evidence>
<dbReference type="RefSeq" id="WP_242981680.1">
    <property type="nucleotide sequence ID" value="NZ_QNRX01000003.1"/>
</dbReference>
<proteinExistence type="inferred from homology"/>
<evidence type="ECO:0000313" key="12">
    <source>
        <dbReference type="Proteomes" id="UP000253490"/>
    </source>
</evidence>
<feature type="active site" evidence="7">
    <location>
        <position position="41"/>
    </location>
</feature>
<comment type="similarity">
    <text evidence="3 9">Belongs to the peptidase S26 family.</text>
</comment>